<dbReference type="KEGG" id="hfl:PUV54_11245"/>
<sequence>MESVHIVFSHSAAAGLREALTSAGTEEKIINCWGDYHAGPLAVSLDERLNWLCANYYDVGDGDSELRDEYKKRHSWMSEIASNSMARKIIWYSKVCARDYCGYLNFVTLAQEGFDLLQSVDLATALPKENARKALSVGWALPRYLLQASSFRCSISEDELRNASAVWGKMKKENKALRVFTNDGLISAEVDFFDEAILDFVTNQYQRAPYVIGNVLGYVDAQTAFTQSNSDFFYFRRLKELHKQGRVIWRGGFENMRDAAVRLAS</sequence>
<feature type="domain" description="DUF3658" evidence="2">
    <location>
        <begin position="154"/>
        <end position="258"/>
    </location>
</feature>
<dbReference type="Pfam" id="PF12395">
    <property type="entry name" value="DUF3658"/>
    <property type="match status" value="1"/>
</dbReference>
<name>A0AAE9ZGQ0_9PROT</name>
<evidence type="ECO:0000313" key="3">
    <source>
        <dbReference type="EMBL" id="WDI30531.1"/>
    </source>
</evidence>
<dbReference type="InterPro" id="IPR014973">
    <property type="entry name" value="DUF1835"/>
</dbReference>
<dbReference type="EMBL" id="CP118166">
    <property type="protein sequence ID" value="WDI30531.1"/>
    <property type="molecule type" value="Genomic_DNA"/>
</dbReference>
<protein>
    <submittedName>
        <fullName evidence="3">DUF3658 domain-containing protein</fullName>
    </submittedName>
</protein>
<evidence type="ECO:0000259" key="2">
    <source>
        <dbReference type="Pfam" id="PF12395"/>
    </source>
</evidence>
<evidence type="ECO:0000313" key="4">
    <source>
        <dbReference type="Proteomes" id="UP001214043"/>
    </source>
</evidence>
<reference evidence="3" key="1">
    <citation type="submission" date="2023-02" db="EMBL/GenBank/DDBJ databases">
        <title>Genome sequence of Hyphococcus flavus.</title>
        <authorList>
            <person name="Rong J.-C."/>
            <person name="Zhao Q."/>
            <person name="Yi M."/>
            <person name="Wu J.-Y."/>
        </authorList>
    </citation>
    <scope>NUCLEOTIDE SEQUENCE</scope>
    <source>
        <strain evidence="3">MCCC 1K03223</strain>
    </source>
</reference>
<keyword evidence="4" id="KW-1185">Reference proteome</keyword>
<organism evidence="3 4">
    <name type="scientific">Hyphococcus flavus</name>
    <dbReference type="NCBI Taxonomy" id="1866326"/>
    <lineage>
        <taxon>Bacteria</taxon>
        <taxon>Pseudomonadati</taxon>
        <taxon>Pseudomonadota</taxon>
        <taxon>Alphaproteobacteria</taxon>
        <taxon>Parvularculales</taxon>
        <taxon>Parvularculaceae</taxon>
        <taxon>Hyphococcus</taxon>
    </lineage>
</organism>
<dbReference type="RefSeq" id="WP_274492333.1">
    <property type="nucleotide sequence ID" value="NZ_CP118166.1"/>
</dbReference>
<evidence type="ECO:0000259" key="1">
    <source>
        <dbReference type="Pfam" id="PF08874"/>
    </source>
</evidence>
<gene>
    <name evidence="3" type="ORF">PUV54_11245</name>
</gene>
<dbReference type="Proteomes" id="UP001214043">
    <property type="component" value="Chromosome"/>
</dbReference>
<dbReference type="AlphaFoldDB" id="A0AAE9ZGQ0"/>
<dbReference type="InterPro" id="IPR022123">
    <property type="entry name" value="DUF3658"/>
</dbReference>
<dbReference type="Pfam" id="PF08874">
    <property type="entry name" value="DUF1835"/>
    <property type="match status" value="1"/>
</dbReference>
<proteinExistence type="predicted"/>
<feature type="domain" description="DUF1835" evidence="1">
    <location>
        <begin position="4"/>
        <end position="108"/>
    </location>
</feature>
<accession>A0AAE9ZGQ0</accession>